<dbReference type="Pfam" id="PF02378">
    <property type="entry name" value="PTS_EIIC"/>
    <property type="match status" value="1"/>
</dbReference>
<dbReference type="GO" id="GO:0005351">
    <property type="term" value="F:carbohydrate:proton symporter activity"/>
    <property type="evidence" value="ECO:0007669"/>
    <property type="project" value="InterPro"/>
</dbReference>
<comment type="subcellular location">
    <subcellularLocation>
        <location evidence="1">Cell inner membrane</location>
        <topology evidence="1">Multi-pass membrane protein</topology>
    </subcellularLocation>
</comment>
<evidence type="ECO:0000256" key="2">
    <source>
        <dbReference type="ARBA" id="ARBA00022448"/>
    </source>
</evidence>
<dbReference type="InterPro" id="IPR003352">
    <property type="entry name" value="PTS_EIIC"/>
</dbReference>
<evidence type="ECO:0000256" key="4">
    <source>
        <dbReference type="ARBA" id="ARBA00022597"/>
    </source>
</evidence>
<sequence>MDKIKRHLMTGVSYMIPAVVAGGILLSIGVIMGEEGTVASAFVKVGVWALSLMVPLIAGFIAYSIADKPGIVVGLVGGLAARELGIGYLGGIFAGFFAGWLVNQLKKIPVPDVAAVIKPIMIIPVLGVGLTTLFVYLVSIPLAPLTVSLETWLKSLQGGSLAILGFIIGALMAFDMGGPVNKIVLSFCYATLAENIYEPMAACWVGIMTAPIGLALATILAPNKFSKAEKMNALPAAIMGSLGISEGAIPYAVATPIKVIPSIMIGSGIGGALVLALGAKSSIPCAIGIWGLPFMTHPIRWLIGFAVGVLVTAILVITFRKEEDVIDGEDEGFNLV</sequence>
<dbReference type="GO" id="GO:0090563">
    <property type="term" value="F:protein-phosphocysteine-sugar phosphotransferase activity"/>
    <property type="evidence" value="ECO:0007669"/>
    <property type="project" value="TreeGrafter"/>
</dbReference>
<dbReference type="PANTHER" id="PTHR30505">
    <property type="entry name" value="FRUCTOSE-LIKE PERMEASE"/>
    <property type="match status" value="1"/>
</dbReference>
<keyword evidence="5" id="KW-0598">Phosphotransferase system</keyword>
<dbReference type="AlphaFoldDB" id="A0A4R3KZC0"/>
<dbReference type="InterPro" id="IPR013014">
    <property type="entry name" value="PTS_EIIC_2"/>
</dbReference>
<dbReference type="Proteomes" id="UP000294567">
    <property type="component" value="Unassembled WGS sequence"/>
</dbReference>
<dbReference type="PROSITE" id="PS51104">
    <property type="entry name" value="PTS_EIIC_TYPE_2"/>
    <property type="match status" value="1"/>
</dbReference>
<keyword evidence="4" id="KW-0762">Sugar transport</keyword>
<dbReference type="NCBIfam" id="TIGR01427">
    <property type="entry name" value="PTS_IIC_fructo"/>
    <property type="match status" value="1"/>
</dbReference>
<evidence type="ECO:0000256" key="3">
    <source>
        <dbReference type="ARBA" id="ARBA00022475"/>
    </source>
</evidence>
<gene>
    <name evidence="11" type="ORF">EDD65_10682</name>
</gene>
<organism evidence="11 12">
    <name type="scientific">Keratinibaculum paraultunense</name>
    <dbReference type="NCBI Taxonomy" id="1278232"/>
    <lineage>
        <taxon>Bacteria</taxon>
        <taxon>Bacillati</taxon>
        <taxon>Bacillota</taxon>
        <taxon>Tissierellia</taxon>
        <taxon>Tissierellales</taxon>
        <taxon>Tepidimicrobiaceae</taxon>
        <taxon>Keratinibaculum</taxon>
    </lineage>
</organism>
<dbReference type="RefSeq" id="WP_132027528.1">
    <property type="nucleotide sequence ID" value="NZ_CP068564.1"/>
</dbReference>
<feature type="domain" description="PTS EIIC type-2" evidence="10">
    <location>
        <begin position="4"/>
        <end position="329"/>
    </location>
</feature>
<dbReference type="PANTHER" id="PTHR30505:SF0">
    <property type="entry name" value="FRUCTOSE-LIKE PTS SYSTEM EIIBC COMPONENT-RELATED"/>
    <property type="match status" value="1"/>
</dbReference>
<evidence type="ECO:0000256" key="1">
    <source>
        <dbReference type="ARBA" id="ARBA00004429"/>
    </source>
</evidence>
<feature type="transmembrane region" description="Helical" evidence="9">
    <location>
        <begin position="45"/>
        <end position="63"/>
    </location>
</feature>
<name>A0A4R3KZC0_9FIRM</name>
<feature type="transmembrane region" description="Helical" evidence="9">
    <location>
        <begin position="233"/>
        <end position="253"/>
    </location>
</feature>
<dbReference type="InterPro" id="IPR006327">
    <property type="entry name" value="PTS_IIC_fruc"/>
</dbReference>
<keyword evidence="7 9" id="KW-1133">Transmembrane helix</keyword>
<proteinExistence type="predicted"/>
<evidence type="ECO:0000256" key="9">
    <source>
        <dbReference type="SAM" id="Phobius"/>
    </source>
</evidence>
<evidence type="ECO:0000313" key="11">
    <source>
        <dbReference type="EMBL" id="TCS89416.1"/>
    </source>
</evidence>
<accession>A0A4R3KZC0</accession>
<dbReference type="GO" id="GO:0008982">
    <property type="term" value="F:protein-N(PI)-phosphohistidine-sugar phosphotransferase activity"/>
    <property type="evidence" value="ECO:0007669"/>
    <property type="project" value="InterPro"/>
</dbReference>
<dbReference type="EMBL" id="SMAE01000006">
    <property type="protein sequence ID" value="TCS89416.1"/>
    <property type="molecule type" value="Genomic_DNA"/>
</dbReference>
<keyword evidence="2" id="KW-0813">Transport</keyword>
<feature type="transmembrane region" description="Helical" evidence="9">
    <location>
        <begin position="122"/>
        <end position="143"/>
    </location>
</feature>
<evidence type="ECO:0000256" key="7">
    <source>
        <dbReference type="ARBA" id="ARBA00022989"/>
    </source>
</evidence>
<dbReference type="InterPro" id="IPR050864">
    <property type="entry name" value="Bacterial_PTS_Sugar_Transport"/>
</dbReference>
<evidence type="ECO:0000313" key="12">
    <source>
        <dbReference type="Proteomes" id="UP000294567"/>
    </source>
</evidence>
<keyword evidence="12" id="KW-1185">Reference proteome</keyword>
<comment type="caution">
    <text evidence="11">The sequence shown here is derived from an EMBL/GenBank/DDBJ whole genome shotgun (WGS) entry which is preliminary data.</text>
</comment>
<evidence type="ECO:0000256" key="6">
    <source>
        <dbReference type="ARBA" id="ARBA00022692"/>
    </source>
</evidence>
<evidence type="ECO:0000259" key="10">
    <source>
        <dbReference type="PROSITE" id="PS51104"/>
    </source>
</evidence>
<reference evidence="11 12" key="1">
    <citation type="submission" date="2019-03" db="EMBL/GenBank/DDBJ databases">
        <title>Genomic Encyclopedia of Type Strains, Phase IV (KMG-IV): sequencing the most valuable type-strain genomes for metagenomic binning, comparative biology and taxonomic classification.</title>
        <authorList>
            <person name="Goeker M."/>
        </authorList>
    </citation>
    <scope>NUCLEOTIDE SEQUENCE [LARGE SCALE GENOMIC DNA]</scope>
    <source>
        <strain evidence="11 12">DSM 26752</strain>
    </source>
</reference>
<evidence type="ECO:0000256" key="5">
    <source>
        <dbReference type="ARBA" id="ARBA00022683"/>
    </source>
</evidence>
<feature type="transmembrane region" description="Helical" evidence="9">
    <location>
        <begin position="84"/>
        <end position="102"/>
    </location>
</feature>
<feature type="transmembrane region" description="Helical" evidence="9">
    <location>
        <begin position="199"/>
        <end position="221"/>
    </location>
</feature>
<protein>
    <submittedName>
        <fullName evidence="11">PTS system fructose-specific IIC component</fullName>
    </submittedName>
</protein>
<dbReference type="OrthoDB" id="9782569at2"/>
<evidence type="ECO:0000256" key="8">
    <source>
        <dbReference type="ARBA" id="ARBA00023136"/>
    </source>
</evidence>
<dbReference type="GO" id="GO:0009401">
    <property type="term" value="P:phosphoenolpyruvate-dependent sugar phosphotransferase system"/>
    <property type="evidence" value="ECO:0007669"/>
    <property type="project" value="UniProtKB-KW"/>
</dbReference>
<keyword evidence="3" id="KW-1003">Cell membrane</keyword>
<keyword evidence="8 9" id="KW-0472">Membrane</keyword>
<feature type="transmembrane region" description="Helical" evidence="9">
    <location>
        <begin position="12"/>
        <end position="33"/>
    </location>
</feature>
<keyword evidence="6 9" id="KW-0812">Transmembrane</keyword>
<dbReference type="GO" id="GO:0005886">
    <property type="term" value="C:plasma membrane"/>
    <property type="evidence" value="ECO:0007669"/>
    <property type="project" value="UniProtKB-SubCell"/>
</dbReference>
<feature type="transmembrane region" description="Helical" evidence="9">
    <location>
        <begin position="299"/>
        <end position="319"/>
    </location>
</feature>
<feature type="transmembrane region" description="Helical" evidence="9">
    <location>
        <begin position="155"/>
        <end position="174"/>
    </location>
</feature>